<dbReference type="EMBL" id="BGPR01003226">
    <property type="protein sequence ID" value="GBM85352.1"/>
    <property type="molecule type" value="Genomic_DNA"/>
</dbReference>
<name>A0A4Y2J7W4_ARAVE</name>
<evidence type="ECO:0000313" key="1">
    <source>
        <dbReference type="EMBL" id="GBM85352.1"/>
    </source>
</evidence>
<evidence type="ECO:0000313" key="2">
    <source>
        <dbReference type="Proteomes" id="UP000499080"/>
    </source>
</evidence>
<proteinExistence type="predicted"/>
<accession>A0A4Y2J7W4</accession>
<dbReference type="Proteomes" id="UP000499080">
    <property type="component" value="Unassembled WGS sequence"/>
</dbReference>
<sequence>MKRTTPELALLSPNFRNKPAEGCLITDDLFNEQQADIDGGSSAYQCSIHISLDDKFVAPCDSLSTLLGGGTAAAHPTGFLSPSACFPGSLNRWRY</sequence>
<dbReference type="AlphaFoldDB" id="A0A4Y2J7W4"/>
<protein>
    <submittedName>
        <fullName evidence="1">Uncharacterized protein</fullName>
    </submittedName>
</protein>
<organism evidence="1 2">
    <name type="scientific">Araneus ventricosus</name>
    <name type="common">Orbweaver spider</name>
    <name type="synonym">Epeira ventricosa</name>
    <dbReference type="NCBI Taxonomy" id="182803"/>
    <lineage>
        <taxon>Eukaryota</taxon>
        <taxon>Metazoa</taxon>
        <taxon>Ecdysozoa</taxon>
        <taxon>Arthropoda</taxon>
        <taxon>Chelicerata</taxon>
        <taxon>Arachnida</taxon>
        <taxon>Araneae</taxon>
        <taxon>Araneomorphae</taxon>
        <taxon>Entelegynae</taxon>
        <taxon>Araneoidea</taxon>
        <taxon>Araneidae</taxon>
        <taxon>Araneus</taxon>
    </lineage>
</organism>
<comment type="caution">
    <text evidence="1">The sequence shown here is derived from an EMBL/GenBank/DDBJ whole genome shotgun (WGS) entry which is preliminary data.</text>
</comment>
<keyword evidence="2" id="KW-1185">Reference proteome</keyword>
<gene>
    <name evidence="1" type="ORF">AVEN_274783_1</name>
</gene>
<reference evidence="1 2" key="1">
    <citation type="journal article" date="2019" name="Sci. Rep.">
        <title>Orb-weaving spider Araneus ventricosus genome elucidates the spidroin gene catalogue.</title>
        <authorList>
            <person name="Kono N."/>
            <person name="Nakamura H."/>
            <person name="Ohtoshi R."/>
            <person name="Moran D.A.P."/>
            <person name="Shinohara A."/>
            <person name="Yoshida Y."/>
            <person name="Fujiwara M."/>
            <person name="Mori M."/>
            <person name="Tomita M."/>
            <person name="Arakawa K."/>
        </authorList>
    </citation>
    <scope>NUCLEOTIDE SEQUENCE [LARGE SCALE GENOMIC DNA]</scope>
</reference>